<keyword evidence="2 5" id="KW-0812">Transmembrane</keyword>
<feature type="transmembrane region" description="Helical" evidence="5">
    <location>
        <begin position="989"/>
        <end position="1009"/>
    </location>
</feature>
<dbReference type="Pfam" id="PF12894">
    <property type="entry name" value="ANAPC4_WD40"/>
    <property type="match status" value="1"/>
</dbReference>
<feature type="domain" description="Anaphase-promoting complex subunit 4-like WD40" evidence="7">
    <location>
        <begin position="56"/>
        <end position="155"/>
    </location>
</feature>
<feature type="domain" description="Amino acid transporter transmembrane" evidence="6">
    <location>
        <begin position="863"/>
        <end position="1236"/>
    </location>
</feature>
<dbReference type="OrthoDB" id="47802at2759"/>
<feature type="non-terminal residue" evidence="8">
    <location>
        <position position="1236"/>
    </location>
</feature>
<dbReference type="InterPro" id="IPR024977">
    <property type="entry name" value="Apc4-like_WD40_dom"/>
</dbReference>
<name>A0A498SHP5_ACAVI</name>
<organism evidence="8 9">
    <name type="scientific">Acanthocheilonema viteae</name>
    <name type="common">Filarial nematode worm</name>
    <name type="synonym">Dipetalonema viteae</name>
    <dbReference type="NCBI Taxonomy" id="6277"/>
    <lineage>
        <taxon>Eukaryota</taxon>
        <taxon>Metazoa</taxon>
        <taxon>Ecdysozoa</taxon>
        <taxon>Nematoda</taxon>
        <taxon>Chromadorea</taxon>
        <taxon>Rhabditida</taxon>
        <taxon>Spirurina</taxon>
        <taxon>Spiruromorpha</taxon>
        <taxon>Filarioidea</taxon>
        <taxon>Onchocercidae</taxon>
        <taxon>Acanthocheilonema</taxon>
    </lineage>
</organism>
<evidence type="ECO:0000256" key="1">
    <source>
        <dbReference type="ARBA" id="ARBA00004141"/>
    </source>
</evidence>
<dbReference type="STRING" id="6277.A0A498SHP5"/>
<dbReference type="SUPFAM" id="SSF117289">
    <property type="entry name" value="Nucleoporin domain"/>
    <property type="match status" value="1"/>
</dbReference>
<evidence type="ECO:0000256" key="2">
    <source>
        <dbReference type="ARBA" id="ARBA00022692"/>
    </source>
</evidence>
<evidence type="ECO:0000256" key="4">
    <source>
        <dbReference type="ARBA" id="ARBA00023136"/>
    </source>
</evidence>
<evidence type="ECO:0000313" key="8">
    <source>
        <dbReference type="EMBL" id="VBB31371.1"/>
    </source>
</evidence>
<dbReference type="AlphaFoldDB" id="A0A498SHP5"/>
<feature type="transmembrane region" description="Helical" evidence="5">
    <location>
        <begin position="886"/>
        <end position="909"/>
    </location>
</feature>
<feature type="transmembrane region" description="Helical" evidence="5">
    <location>
        <begin position="1179"/>
        <end position="1199"/>
    </location>
</feature>
<evidence type="ECO:0000256" key="3">
    <source>
        <dbReference type="ARBA" id="ARBA00022989"/>
    </source>
</evidence>
<sequence length="1236" mass="140792">MFSNQCHSSGTINRGKKEVKSEIMHSIYMSSHCIPTDLMGTTVLSRRSPFKVHQALWNPSIDLLALASQKGEVCVRRLHWRHGWKRDIYDVKPLLLDRVKSEDEIRLETMCWSPDGRVLATAFNDGCIHLLDAEKGIVRFTVRMKTRVTHMRWQRSNQKLNMNLISEDTLSGALGDLSESESLNDKSEELNQLRAMKAFCDSSNLSVLGTLLFALNVDNCVIVLAAGVLPVASVEPPFHLFGNCDPYSITVGDMFYSFKRDQLMVVYSSMGQLSPANAAGMNTQVVGFNIDGLGYLKNGLIWTIARRWLKLVFYVCFVSEAFARAIIDWEDQSKEFNEKFCSFGEENASNCNLGECFISMILTGQASPELVNFYRNVLKPTEWKKMTDWANRGFGDIIGSIGRELLPGAEALQHNMKQLFIEVQCALRNSRTEKLLPKRLFDIDVYPYGKYAEENDEEASLKELESFQNLAEDIINKINEMHLVATRNRKDLVSFTSWLSQTPPFTAKNKRSAAELKFDLQLIIEYIRQATIARNGNAAKESELMTDTFQNYSFDKVLQYFDHQKSLRYRLDVRSNAWNLLSEQQSSRTLADSITSCFDALQTMQDIFLKNFTAAIIAQTNLILEQNHAEGFEKFAIFLPHENTSASCTYDDDCPEQKWLRKIADEPFAISCIGVNGSRHVIYGASSRVLYEMCYAKRCIKNVKHIIPENFQAEIDNVKLSSDEQQSQKIGKSTKGVDNIMDTSGCTEFCVSFTVSFHRKSGVVFTENSFRAKWFEIKIPLQRSLILNRKQSRSGTFQNQMKSIIAEAMDVTEQLHVGEGEYRLLNCFVIYYHQIIDRMSEDNTSLNDVRHLVHQETRKGDVISPHRAIMTLSKSMFNAGCFSLPYAWKLGGLWMSLILNFVIAGFNWYGDHILVRSSQHLAKKSERVSLDYGHFAKKVCDFSDIRILRNNSKIIMYTVNITILFYQLGMCSVAILFIADNMNHLLGDYIVGGVKIMALISFVPILALNMFTEMRLLSVFAMVSSVFFLLGAFVIMQFTVRQSNHWKELPAVTNFTGVIMFIGMAMYAFEGQTMILPVENKLETPEDFLSSFGVLPTTMCFCTLFMIAIGFYGYTAFGLNTQPTITMNVPKEGLYSTINVFLMLQSMLGHSVAMYVILDMFFNGFYRKFISRFPNVPKVIIDKGFRIFWVSVTMLMSISIPHLEIMIPLVGVTSGTICALIYPPIFEMITFWNDWK</sequence>
<feature type="transmembrane region" description="Helical" evidence="5">
    <location>
        <begin position="1205"/>
        <end position="1226"/>
    </location>
</feature>
<evidence type="ECO:0000313" key="9">
    <source>
        <dbReference type="Proteomes" id="UP000276991"/>
    </source>
</evidence>
<accession>A0A498SHP5</accession>
<dbReference type="Gene3D" id="2.130.10.10">
    <property type="entry name" value="YVTN repeat-like/Quinoprotein amine dehydrogenase"/>
    <property type="match status" value="1"/>
</dbReference>
<feature type="transmembrane region" description="Helical" evidence="5">
    <location>
        <begin position="1051"/>
        <end position="1069"/>
    </location>
</feature>
<gene>
    <name evidence="8" type="ORF">NAV_LOCUS6162</name>
</gene>
<evidence type="ECO:0000259" key="7">
    <source>
        <dbReference type="Pfam" id="PF12894"/>
    </source>
</evidence>
<dbReference type="EMBL" id="UPTC01001207">
    <property type="protein sequence ID" value="VBB31371.1"/>
    <property type="molecule type" value="Genomic_DNA"/>
</dbReference>
<comment type="subcellular location">
    <subcellularLocation>
        <location evidence="1">Membrane</location>
        <topology evidence="1">Multi-pass membrane protein</topology>
    </subcellularLocation>
</comment>
<feature type="transmembrane region" description="Helical" evidence="5">
    <location>
        <begin position="1089"/>
        <end position="1114"/>
    </location>
</feature>
<dbReference type="PANTHER" id="PTHR22950:SF343">
    <property type="entry name" value="AMINO ACID TRANSPORTER SKAT-1-RELATED"/>
    <property type="match status" value="1"/>
</dbReference>
<evidence type="ECO:0008006" key="10">
    <source>
        <dbReference type="Google" id="ProtNLM"/>
    </source>
</evidence>
<dbReference type="PANTHER" id="PTHR22950">
    <property type="entry name" value="AMINO ACID TRANSPORTER"/>
    <property type="match status" value="1"/>
</dbReference>
<evidence type="ECO:0000259" key="6">
    <source>
        <dbReference type="Pfam" id="PF01490"/>
    </source>
</evidence>
<dbReference type="Proteomes" id="UP000276991">
    <property type="component" value="Unassembled WGS sequence"/>
</dbReference>
<feature type="transmembrane region" description="Helical" evidence="5">
    <location>
        <begin position="1134"/>
        <end position="1158"/>
    </location>
</feature>
<keyword evidence="9" id="KW-1185">Reference proteome</keyword>
<dbReference type="InterPro" id="IPR013057">
    <property type="entry name" value="AA_transpt_TM"/>
</dbReference>
<keyword evidence="4 5" id="KW-0472">Membrane</keyword>
<dbReference type="Pfam" id="PF01490">
    <property type="entry name" value="Aa_trans"/>
    <property type="match status" value="1"/>
</dbReference>
<proteinExistence type="predicted"/>
<feature type="transmembrane region" description="Helical" evidence="5">
    <location>
        <begin position="1016"/>
        <end position="1039"/>
    </location>
</feature>
<dbReference type="GO" id="GO:0015179">
    <property type="term" value="F:L-amino acid transmembrane transporter activity"/>
    <property type="evidence" value="ECO:0007669"/>
    <property type="project" value="TreeGrafter"/>
</dbReference>
<keyword evidence="3 5" id="KW-1133">Transmembrane helix</keyword>
<feature type="transmembrane region" description="Helical" evidence="5">
    <location>
        <begin position="954"/>
        <end position="977"/>
    </location>
</feature>
<evidence type="ECO:0000256" key="5">
    <source>
        <dbReference type="SAM" id="Phobius"/>
    </source>
</evidence>
<dbReference type="GO" id="GO:0005774">
    <property type="term" value="C:vacuolar membrane"/>
    <property type="evidence" value="ECO:0007669"/>
    <property type="project" value="TreeGrafter"/>
</dbReference>
<dbReference type="InterPro" id="IPR015943">
    <property type="entry name" value="WD40/YVTN_repeat-like_dom_sf"/>
</dbReference>
<reference evidence="8 9" key="1">
    <citation type="submission" date="2018-08" db="EMBL/GenBank/DDBJ databases">
        <authorList>
            <person name="Laetsch R D."/>
            <person name="Stevens L."/>
            <person name="Kumar S."/>
            <person name="Blaxter L. M."/>
        </authorList>
    </citation>
    <scope>NUCLEOTIDE SEQUENCE [LARGE SCALE GENOMIC DNA]</scope>
</reference>
<protein>
    <recommendedName>
        <fullName evidence="10">Anaphase-promoting complex subunit 4 WD40 domain-containing protein</fullName>
    </recommendedName>
</protein>